<dbReference type="Proteomes" id="UP000426246">
    <property type="component" value="Chromosome"/>
</dbReference>
<keyword evidence="3" id="KW-0804">Transcription</keyword>
<dbReference type="InterPro" id="IPR020449">
    <property type="entry name" value="Tscrpt_reg_AraC-type_HTH"/>
</dbReference>
<feature type="domain" description="HTH araC/xylS-type" evidence="5">
    <location>
        <begin position="672"/>
        <end position="771"/>
    </location>
</feature>
<keyword evidence="4" id="KW-0472">Membrane</keyword>
<keyword evidence="1" id="KW-0805">Transcription regulation</keyword>
<dbReference type="InterPro" id="IPR018060">
    <property type="entry name" value="HTH_AraC"/>
</dbReference>
<proteinExistence type="predicted"/>
<feature type="transmembrane region" description="Helical" evidence="4">
    <location>
        <begin position="12"/>
        <end position="35"/>
    </location>
</feature>
<dbReference type="SMART" id="SM00342">
    <property type="entry name" value="HTH_ARAC"/>
    <property type="match status" value="1"/>
</dbReference>
<evidence type="ECO:0000259" key="5">
    <source>
        <dbReference type="PROSITE" id="PS01124"/>
    </source>
</evidence>
<dbReference type="PRINTS" id="PR00032">
    <property type="entry name" value="HTHARAC"/>
</dbReference>
<dbReference type="Pfam" id="PF12833">
    <property type="entry name" value="HTH_18"/>
    <property type="match status" value="1"/>
</dbReference>
<dbReference type="RefSeq" id="WP_155699176.1">
    <property type="nucleotide sequence ID" value="NZ_CP034235.1"/>
</dbReference>
<dbReference type="InterPro" id="IPR018062">
    <property type="entry name" value="HTH_AraC-typ_CS"/>
</dbReference>
<dbReference type="EMBL" id="CP034235">
    <property type="protein sequence ID" value="QGQ94177.1"/>
    <property type="molecule type" value="Genomic_DNA"/>
</dbReference>
<evidence type="ECO:0000313" key="7">
    <source>
        <dbReference type="Proteomes" id="UP000426246"/>
    </source>
</evidence>
<dbReference type="PROSITE" id="PS01124">
    <property type="entry name" value="HTH_ARAC_FAMILY_2"/>
    <property type="match status" value="1"/>
</dbReference>
<dbReference type="GO" id="GO:0043565">
    <property type="term" value="F:sequence-specific DNA binding"/>
    <property type="evidence" value="ECO:0007669"/>
    <property type="project" value="InterPro"/>
</dbReference>
<evidence type="ECO:0000313" key="6">
    <source>
        <dbReference type="EMBL" id="QGQ94177.1"/>
    </source>
</evidence>
<protein>
    <submittedName>
        <fullName evidence="6">AraC family transcriptional regulator</fullName>
    </submittedName>
</protein>
<dbReference type="OrthoDB" id="2517743at2"/>
<evidence type="ECO:0000256" key="2">
    <source>
        <dbReference type="ARBA" id="ARBA00023125"/>
    </source>
</evidence>
<dbReference type="PANTHER" id="PTHR43280">
    <property type="entry name" value="ARAC-FAMILY TRANSCRIPTIONAL REGULATOR"/>
    <property type="match status" value="1"/>
</dbReference>
<feature type="transmembrane region" description="Helical" evidence="4">
    <location>
        <begin position="298"/>
        <end position="322"/>
    </location>
</feature>
<dbReference type="GO" id="GO:0003700">
    <property type="term" value="F:DNA-binding transcription factor activity"/>
    <property type="evidence" value="ECO:0007669"/>
    <property type="project" value="InterPro"/>
</dbReference>
<accession>A0A6B8RE20</accession>
<keyword evidence="4" id="KW-0812">Transmembrane</keyword>
<keyword evidence="4" id="KW-1133">Transmembrane helix</keyword>
<dbReference type="PROSITE" id="PS00041">
    <property type="entry name" value="HTH_ARAC_FAMILY_1"/>
    <property type="match status" value="1"/>
</dbReference>
<dbReference type="Pfam" id="PF17853">
    <property type="entry name" value="GGDEF_2"/>
    <property type="match status" value="1"/>
</dbReference>
<name>A0A6B8RE20_9BACL</name>
<reference evidence="7" key="1">
    <citation type="submission" date="2018-11" db="EMBL/GenBank/DDBJ databases">
        <title>Complete genome sequence of Paenibacillus sp. ML311-T8.</title>
        <authorList>
            <person name="Nam Y.-D."/>
            <person name="Kang J."/>
            <person name="Chung W.-H."/>
            <person name="Park Y.S."/>
        </authorList>
    </citation>
    <scope>NUCLEOTIDE SEQUENCE [LARGE SCALE GENOMIC DNA]</scope>
    <source>
        <strain evidence="7">ML311-T8</strain>
    </source>
</reference>
<gene>
    <name evidence="6" type="ORF">EHS13_04275</name>
</gene>
<keyword evidence="7" id="KW-1185">Reference proteome</keyword>
<dbReference type="Gene3D" id="3.30.450.20">
    <property type="entry name" value="PAS domain"/>
    <property type="match status" value="1"/>
</dbReference>
<keyword evidence="2" id="KW-0238">DNA-binding</keyword>
<dbReference type="KEGG" id="ppsc:EHS13_04275"/>
<dbReference type="Gene3D" id="1.10.10.60">
    <property type="entry name" value="Homeodomain-like"/>
    <property type="match status" value="2"/>
</dbReference>
<dbReference type="PANTHER" id="PTHR43280:SF28">
    <property type="entry name" value="HTH-TYPE TRANSCRIPTIONAL ACTIVATOR RHAS"/>
    <property type="match status" value="1"/>
</dbReference>
<dbReference type="AlphaFoldDB" id="A0A6B8RE20"/>
<evidence type="ECO:0000256" key="4">
    <source>
        <dbReference type="SAM" id="Phobius"/>
    </source>
</evidence>
<dbReference type="InterPro" id="IPR041522">
    <property type="entry name" value="CdaR_GGDEF"/>
</dbReference>
<evidence type="ECO:0000256" key="1">
    <source>
        <dbReference type="ARBA" id="ARBA00023015"/>
    </source>
</evidence>
<dbReference type="SUPFAM" id="SSF46689">
    <property type="entry name" value="Homeodomain-like"/>
    <property type="match status" value="1"/>
</dbReference>
<organism evidence="6 7">
    <name type="scientific">Paenibacillus psychroresistens</name>
    <dbReference type="NCBI Taxonomy" id="1778678"/>
    <lineage>
        <taxon>Bacteria</taxon>
        <taxon>Bacillati</taxon>
        <taxon>Bacillota</taxon>
        <taxon>Bacilli</taxon>
        <taxon>Bacillales</taxon>
        <taxon>Paenibacillaceae</taxon>
        <taxon>Paenibacillus</taxon>
    </lineage>
</organism>
<sequence length="774" mass="88715">MNLFKSHTLRFTIWAMVLLLVGLVAAISLLSYQIFSKQVRDERVHTNLALLEEINRKFELVIGSVDRNLIDLLQNDTVRKFLEYEDSGQEIELKTQLLIDRTLNANDSILSIELYSYVRNKLIPGGAITDALPPNSQWANEFKDHTGYTLWLPTHKMEISNSTFPIFRNVVSYIRTYPLIHPVGYRKGAIAVHLKEEELYKLLQNMDEQGDNADETFLLDAQGRVILHQDIAMLSRPIAELPSIAPIFQGAKEGHYTTRIEGKENSVYYITAETTGWKYVRVVPSVQQNKPLVYIRNLLAIVAGVLSLIAVILVVFVGHWTLRPVHRFLHNMSRVAKLTGVRKLNVAGVARNEFVDLETMIGDVLKESEEMHVHMKESRHAMKWRLLMDLLTHYRTNYTEIQSYLGYMGISLEAACYRVMILEFDDRSTIESVRDLQLYGYALANVAEELTRSECRGVAIELGDGTCAVILCMDEVNNENETALRAVSLAELIKHMVKKYFKRTVSVGIGSEAESLHKLHQSFQHAGELLKYKLVMGPDAVITKEDIGEQQTGESHQLFGMSDAILDSLKRGDAERMHEQIDSWFEAMKASKVPPDWMKQMNVQFAMKATFVAEEIHPDLAAYAQEFHWYERLSAAENLEEIKKLLERIMDGWIGMIKEKRSHGGDRTDLIEKVIAFIDEHYGRSDLSLNVLVDQFSVSLFHLSRTFKEQTARNFIDYVVDIRMLKAKELLLTTEDKIKDIADMVGYANVNSFIRIFKRVTGLTPKEYRDRKQE</sequence>
<dbReference type="InterPro" id="IPR009057">
    <property type="entry name" value="Homeodomain-like_sf"/>
</dbReference>
<evidence type="ECO:0000256" key="3">
    <source>
        <dbReference type="ARBA" id="ARBA00023163"/>
    </source>
</evidence>